<evidence type="ECO:0000259" key="5">
    <source>
        <dbReference type="PROSITE" id="PS50977"/>
    </source>
</evidence>
<name>A0ABT4T9L3_9ACTN</name>
<dbReference type="InterPro" id="IPR009057">
    <property type="entry name" value="Homeodomain-like_sf"/>
</dbReference>
<dbReference type="Pfam" id="PF00440">
    <property type="entry name" value="TetR_N"/>
    <property type="match status" value="1"/>
</dbReference>
<gene>
    <name evidence="6" type="ORF">OUY24_36715</name>
</gene>
<reference evidence="6 7" key="1">
    <citation type="submission" date="2022-11" db="EMBL/GenBank/DDBJ databases">
        <title>Nonomuraea corallina sp. nov., a new species of the genus Nonomuraea isolated from sea side sediment in Thai sea.</title>
        <authorList>
            <person name="Ngamcharungchit C."/>
            <person name="Matsumoto A."/>
            <person name="Suriyachadkun C."/>
            <person name="Panbangred W."/>
            <person name="Inahashi Y."/>
            <person name="Intra B."/>
        </authorList>
    </citation>
    <scope>NUCLEOTIDE SEQUENCE [LARGE SCALE GENOMIC DNA]</scope>
    <source>
        <strain evidence="6 7">DSM 43553</strain>
    </source>
</reference>
<dbReference type="SUPFAM" id="SSF46689">
    <property type="entry name" value="Homeodomain-like"/>
    <property type="match status" value="1"/>
</dbReference>
<keyword evidence="7" id="KW-1185">Reference proteome</keyword>
<dbReference type="PANTHER" id="PTHR30055">
    <property type="entry name" value="HTH-TYPE TRANSCRIPTIONAL REGULATOR RUTR"/>
    <property type="match status" value="1"/>
</dbReference>
<dbReference type="EMBL" id="JAPNUD010000179">
    <property type="protein sequence ID" value="MDA0646202.1"/>
    <property type="molecule type" value="Genomic_DNA"/>
</dbReference>
<dbReference type="PROSITE" id="PS50977">
    <property type="entry name" value="HTH_TETR_2"/>
    <property type="match status" value="1"/>
</dbReference>
<dbReference type="SUPFAM" id="SSF48498">
    <property type="entry name" value="Tetracyclin repressor-like, C-terminal domain"/>
    <property type="match status" value="1"/>
</dbReference>
<accession>A0ABT4T9L3</accession>
<organism evidence="6 7">
    <name type="scientific">Nonomuraea ferruginea</name>
    <dbReference type="NCBI Taxonomy" id="46174"/>
    <lineage>
        <taxon>Bacteria</taxon>
        <taxon>Bacillati</taxon>
        <taxon>Actinomycetota</taxon>
        <taxon>Actinomycetes</taxon>
        <taxon>Streptosporangiales</taxon>
        <taxon>Streptosporangiaceae</taxon>
        <taxon>Nonomuraea</taxon>
    </lineage>
</organism>
<dbReference type="RefSeq" id="WP_271279589.1">
    <property type="nucleotide sequence ID" value="NZ_BAABFD010000001.1"/>
</dbReference>
<evidence type="ECO:0000313" key="7">
    <source>
        <dbReference type="Proteomes" id="UP001212498"/>
    </source>
</evidence>
<protein>
    <submittedName>
        <fullName evidence="6">Helix-turn-helix domain containing protein</fullName>
    </submittedName>
</protein>
<proteinExistence type="predicted"/>
<dbReference type="Proteomes" id="UP001212498">
    <property type="component" value="Unassembled WGS sequence"/>
</dbReference>
<dbReference type="InterPro" id="IPR036271">
    <property type="entry name" value="Tet_transcr_reg_TetR-rel_C_sf"/>
</dbReference>
<feature type="domain" description="HTH tetR-type" evidence="5">
    <location>
        <begin position="2"/>
        <end position="60"/>
    </location>
</feature>
<evidence type="ECO:0000256" key="1">
    <source>
        <dbReference type="ARBA" id="ARBA00023015"/>
    </source>
</evidence>
<dbReference type="PANTHER" id="PTHR30055:SF234">
    <property type="entry name" value="HTH-TYPE TRANSCRIPTIONAL REGULATOR BETI"/>
    <property type="match status" value="1"/>
</dbReference>
<keyword evidence="1" id="KW-0805">Transcription regulation</keyword>
<keyword evidence="3" id="KW-0804">Transcription</keyword>
<evidence type="ECO:0000256" key="3">
    <source>
        <dbReference type="ARBA" id="ARBA00023163"/>
    </source>
</evidence>
<dbReference type="InterPro" id="IPR050109">
    <property type="entry name" value="HTH-type_TetR-like_transc_reg"/>
</dbReference>
<keyword evidence="2 4" id="KW-0238">DNA-binding</keyword>
<evidence type="ECO:0000313" key="6">
    <source>
        <dbReference type="EMBL" id="MDA0646202.1"/>
    </source>
</evidence>
<dbReference type="Gene3D" id="1.10.357.10">
    <property type="entry name" value="Tetracycline Repressor, domain 2"/>
    <property type="match status" value="1"/>
</dbReference>
<sequence length="191" mass="20730">MSVGREQILTAAIRHLNEDPTASMAELAEAVGISRATLHRHFSSRDELMVALGHRALAEWEQAQEAAGVAEGAASTDPEVIRRVLDALLGRLIEVADAYGFGLTDHAMAVHPDLLRRSDELEEREVALFAAAQRAGLLRADLPPRWISNAVFGLLVAVRESLRRGEVARRDVHHLLTTTFFQGAAGDGGRA</sequence>
<evidence type="ECO:0000256" key="2">
    <source>
        <dbReference type="ARBA" id="ARBA00023125"/>
    </source>
</evidence>
<dbReference type="InterPro" id="IPR001647">
    <property type="entry name" value="HTH_TetR"/>
</dbReference>
<comment type="caution">
    <text evidence="6">The sequence shown here is derived from an EMBL/GenBank/DDBJ whole genome shotgun (WGS) entry which is preliminary data.</text>
</comment>
<evidence type="ECO:0000256" key="4">
    <source>
        <dbReference type="PROSITE-ProRule" id="PRU00335"/>
    </source>
</evidence>
<feature type="DNA-binding region" description="H-T-H motif" evidence="4">
    <location>
        <begin position="23"/>
        <end position="42"/>
    </location>
</feature>